<evidence type="ECO:0000256" key="3">
    <source>
        <dbReference type="ARBA" id="ARBA00012030"/>
    </source>
</evidence>
<dbReference type="Pfam" id="PF03167">
    <property type="entry name" value="UDG"/>
    <property type="match status" value="1"/>
</dbReference>
<dbReference type="InterPro" id="IPR036895">
    <property type="entry name" value="Uracil-DNA_glycosylase-like_sf"/>
</dbReference>
<protein>
    <recommendedName>
        <fullName evidence="4">Type-4 uracil-DNA glycosylase</fullName>
        <ecNumber evidence="3">3.2.2.27</ecNumber>
    </recommendedName>
</protein>
<keyword evidence="7" id="KW-0227">DNA damage</keyword>
<name>A0A161KGP3_9ZZZZ</name>
<dbReference type="InterPro" id="IPR005122">
    <property type="entry name" value="Uracil-DNA_glycosylase-like"/>
</dbReference>
<evidence type="ECO:0000256" key="4">
    <source>
        <dbReference type="ARBA" id="ARBA00019403"/>
    </source>
</evidence>
<comment type="catalytic activity">
    <reaction evidence="1">
        <text>Hydrolyzes single-stranded DNA or mismatched double-stranded DNA and polynucleotides, releasing free uracil.</text>
        <dbReference type="EC" id="3.2.2.27"/>
    </reaction>
</comment>
<comment type="similarity">
    <text evidence="2">Belongs to the uracil-DNA glycosylase (UDG) superfamily. Type 4 (UDGa) family.</text>
</comment>
<keyword evidence="8" id="KW-0378">Hydrolase</keyword>
<proteinExistence type="inferred from homology"/>
<dbReference type="PANTHER" id="PTHR33693">
    <property type="entry name" value="TYPE-5 URACIL-DNA GLYCOSYLASE"/>
    <property type="match status" value="1"/>
</dbReference>
<dbReference type="SUPFAM" id="SSF52141">
    <property type="entry name" value="Uracil-DNA glycosylase-like"/>
    <property type="match status" value="1"/>
</dbReference>
<feature type="domain" description="Uracil-DNA glycosylase-like" evidence="12">
    <location>
        <begin position="64"/>
        <end position="211"/>
    </location>
</feature>
<evidence type="ECO:0000259" key="12">
    <source>
        <dbReference type="SMART" id="SM00986"/>
    </source>
</evidence>
<keyword evidence="10" id="KW-0411">Iron-sulfur</keyword>
<organism evidence="13">
    <name type="scientific">hydrothermal vent metagenome</name>
    <dbReference type="NCBI Taxonomy" id="652676"/>
    <lineage>
        <taxon>unclassified sequences</taxon>
        <taxon>metagenomes</taxon>
        <taxon>ecological metagenomes</taxon>
    </lineage>
</organism>
<reference evidence="13" key="1">
    <citation type="submission" date="2015-10" db="EMBL/GenBank/DDBJ databases">
        <authorList>
            <person name="Gilbert D.G."/>
        </authorList>
    </citation>
    <scope>NUCLEOTIDE SEQUENCE</scope>
</reference>
<dbReference type="InterPro" id="IPR051536">
    <property type="entry name" value="UDG_Type-4/5"/>
</dbReference>
<accession>A0A161KGP3</accession>
<dbReference type="GO" id="GO:0046872">
    <property type="term" value="F:metal ion binding"/>
    <property type="evidence" value="ECO:0007669"/>
    <property type="project" value="UniProtKB-KW"/>
</dbReference>
<dbReference type="CDD" id="cd10030">
    <property type="entry name" value="UDG-F4_TTUDGA_SPO1dp_like"/>
    <property type="match status" value="1"/>
</dbReference>
<evidence type="ECO:0000256" key="5">
    <source>
        <dbReference type="ARBA" id="ARBA00022485"/>
    </source>
</evidence>
<evidence type="ECO:0000256" key="1">
    <source>
        <dbReference type="ARBA" id="ARBA00001400"/>
    </source>
</evidence>
<evidence type="ECO:0000256" key="6">
    <source>
        <dbReference type="ARBA" id="ARBA00022723"/>
    </source>
</evidence>
<dbReference type="InterPro" id="IPR005273">
    <property type="entry name" value="Ura-DNA_glyco_family4"/>
</dbReference>
<keyword evidence="5" id="KW-0004">4Fe-4S</keyword>
<keyword evidence="9" id="KW-0408">Iron</keyword>
<dbReference type="SMART" id="SM00987">
    <property type="entry name" value="UreE_C"/>
    <property type="match status" value="1"/>
</dbReference>
<dbReference type="NCBIfam" id="TIGR00758">
    <property type="entry name" value="UDG_fam4"/>
    <property type="match status" value="1"/>
</dbReference>
<evidence type="ECO:0000256" key="9">
    <source>
        <dbReference type="ARBA" id="ARBA00023004"/>
    </source>
</evidence>
<dbReference type="SMART" id="SM00986">
    <property type="entry name" value="UDG"/>
    <property type="match status" value="1"/>
</dbReference>
<dbReference type="GO" id="GO:0006281">
    <property type="term" value="P:DNA repair"/>
    <property type="evidence" value="ECO:0007669"/>
    <property type="project" value="UniProtKB-KW"/>
</dbReference>
<dbReference type="EMBL" id="FAXC01000217">
    <property type="protein sequence ID" value="CUV09321.1"/>
    <property type="molecule type" value="Genomic_DNA"/>
</dbReference>
<evidence type="ECO:0000256" key="10">
    <source>
        <dbReference type="ARBA" id="ARBA00023014"/>
    </source>
</evidence>
<dbReference type="EC" id="3.2.2.27" evidence="3"/>
<dbReference type="GO" id="GO:0051539">
    <property type="term" value="F:4 iron, 4 sulfur cluster binding"/>
    <property type="evidence" value="ECO:0007669"/>
    <property type="project" value="UniProtKB-KW"/>
</dbReference>
<evidence type="ECO:0000256" key="7">
    <source>
        <dbReference type="ARBA" id="ARBA00022763"/>
    </source>
</evidence>
<dbReference type="AlphaFoldDB" id="A0A161KGP3"/>
<gene>
    <name evidence="13" type="ORF">MGWOODY_Mmi273</name>
</gene>
<keyword evidence="11" id="KW-0234">DNA repair</keyword>
<sequence>MIKSDAVSKYLKQTKDLYGDQLFLSLANEFNHVDSSDESLDQFFDRINQCQKCQLGQTRTNFVFGVGDPNADLVLVGEAPGEQEDLQGEPFVGRAGKLLDKILSAIKLSRNQGVYICNVLKCRPPNNRDPLPSEVEQCEPYLIHQINLIKPRLIVALGRVAAKTLLKQDLPLKDLRSIKHDYHGTPLVATYHPAALLRNQNLKPAAWEDFKWIRRLIGESK</sequence>
<keyword evidence="6" id="KW-0479">Metal-binding</keyword>
<dbReference type="PANTHER" id="PTHR33693:SF1">
    <property type="entry name" value="TYPE-4 URACIL-DNA GLYCOSYLASE"/>
    <property type="match status" value="1"/>
</dbReference>
<evidence type="ECO:0000256" key="2">
    <source>
        <dbReference type="ARBA" id="ARBA00006521"/>
    </source>
</evidence>
<evidence type="ECO:0000256" key="11">
    <source>
        <dbReference type="ARBA" id="ARBA00023204"/>
    </source>
</evidence>
<dbReference type="GO" id="GO:0004844">
    <property type="term" value="F:uracil DNA N-glycosylase activity"/>
    <property type="evidence" value="ECO:0007669"/>
    <property type="project" value="UniProtKB-EC"/>
</dbReference>
<evidence type="ECO:0000313" key="13">
    <source>
        <dbReference type="EMBL" id="CUV09321.1"/>
    </source>
</evidence>
<dbReference type="Gene3D" id="3.40.470.10">
    <property type="entry name" value="Uracil-DNA glycosylase-like domain"/>
    <property type="match status" value="1"/>
</dbReference>
<evidence type="ECO:0000256" key="8">
    <source>
        <dbReference type="ARBA" id="ARBA00022801"/>
    </source>
</evidence>